<dbReference type="InterPro" id="IPR018060">
    <property type="entry name" value="HTH_AraC"/>
</dbReference>
<evidence type="ECO:0000256" key="3">
    <source>
        <dbReference type="ARBA" id="ARBA00023163"/>
    </source>
</evidence>
<reference evidence="5 6" key="1">
    <citation type="journal article" date="2012" name="Stand. Genomic Sci.">
        <title>Complete genome sequence of the melanogenic marine bacterium Marinomonas mediterranea type strain (MMB-1(T)).</title>
        <authorList>
            <person name="Lucas-Elio P."/>
            <person name="Goodwin L."/>
            <person name="Woyke T."/>
            <person name="Pitluck S."/>
            <person name="Nolan M."/>
            <person name="Kyrpides N.C."/>
            <person name="Detter J.C."/>
            <person name="Copeland A."/>
            <person name="Teshima H."/>
            <person name="Bruce D."/>
            <person name="Detter C."/>
            <person name="Tapia R."/>
            <person name="Han S."/>
            <person name="Land M.L."/>
            <person name="Ivanova N."/>
            <person name="Mikhailova N."/>
            <person name="Johnston A.W."/>
            <person name="Sanchez-Amat A."/>
        </authorList>
    </citation>
    <scope>NUCLEOTIDE SEQUENCE [LARGE SCALE GENOMIC DNA]</scope>
    <source>
        <strain evidence="6">ATCC 700492 / JCM 21426 / NBRC 103028 / MMB-1</strain>
    </source>
</reference>
<dbReference type="eggNOG" id="COG3708">
    <property type="taxonomic scope" value="Bacteria"/>
</dbReference>
<sequence length="306" mass="35104">MSEPPSLTRIEKVLDYIHTHLDESISVASLASKSCWSRWQFQRVFGDATGLTVAQYVRELRLSLAAELLISSTARHLDIALDCGFESEVSFNRAFRQMFGCTPGQYRRQGLRRGLRTPLQYVSPDRYPSVTSKLYAQIRIETRESFNVFGVHNTIHGPFSSTPDFASKVPRIWRDLQRSKSTHVDGVDEVGVIDARYESSPDELCYWAGYQGGLNEDLSNYGAKALTKLTIPQQEYAVIPVFGNVRNLEAAVRWFMFHWLPDSNYLGINGFELEQYGRNYSPELDSSYMEYWLPVIPRQQEQEMTL</sequence>
<accession>F2JZB9</accession>
<protein>
    <submittedName>
        <fullName evidence="5">Transcriptional regulator, AraC family</fullName>
    </submittedName>
</protein>
<dbReference type="SMART" id="SM00342">
    <property type="entry name" value="HTH_ARAC"/>
    <property type="match status" value="1"/>
</dbReference>
<dbReference type="HOGENOM" id="CLU_000445_81_1_6"/>
<proteinExistence type="predicted"/>
<dbReference type="InterPro" id="IPR011256">
    <property type="entry name" value="Reg_factor_effector_dom_sf"/>
</dbReference>
<dbReference type="PRINTS" id="PR00032">
    <property type="entry name" value="HTHARAC"/>
</dbReference>
<dbReference type="SUPFAM" id="SSF55136">
    <property type="entry name" value="Probable bacterial effector-binding domain"/>
    <property type="match status" value="1"/>
</dbReference>
<dbReference type="SMART" id="SM00871">
    <property type="entry name" value="AraC_E_bind"/>
    <property type="match status" value="1"/>
</dbReference>
<gene>
    <name evidence="5" type="ordered locus">Marme_3996</name>
</gene>
<evidence type="ECO:0000313" key="6">
    <source>
        <dbReference type="Proteomes" id="UP000001062"/>
    </source>
</evidence>
<dbReference type="Pfam" id="PF12833">
    <property type="entry name" value="HTH_18"/>
    <property type="match status" value="1"/>
</dbReference>
<dbReference type="Pfam" id="PF14526">
    <property type="entry name" value="Cass2"/>
    <property type="match status" value="1"/>
</dbReference>
<dbReference type="STRING" id="717774.Marme_3996"/>
<feature type="domain" description="HTH araC/xylS-type" evidence="4">
    <location>
        <begin position="11"/>
        <end position="109"/>
    </location>
</feature>
<evidence type="ECO:0000313" key="5">
    <source>
        <dbReference type="EMBL" id="ADZ93204.1"/>
    </source>
</evidence>
<dbReference type="InterPro" id="IPR010499">
    <property type="entry name" value="AraC_E-bd"/>
</dbReference>
<dbReference type="Proteomes" id="UP000001062">
    <property type="component" value="Chromosome"/>
</dbReference>
<keyword evidence="6" id="KW-1185">Reference proteome</keyword>
<keyword evidence="1" id="KW-0805">Transcription regulation</keyword>
<evidence type="ECO:0000256" key="1">
    <source>
        <dbReference type="ARBA" id="ARBA00023015"/>
    </source>
</evidence>
<dbReference type="EMBL" id="CP002583">
    <property type="protein sequence ID" value="ADZ93204.1"/>
    <property type="molecule type" value="Genomic_DNA"/>
</dbReference>
<keyword evidence="2" id="KW-0238">DNA-binding</keyword>
<dbReference type="GO" id="GO:0003700">
    <property type="term" value="F:DNA-binding transcription factor activity"/>
    <property type="evidence" value="ECO:0007669"/>
    <property type="project" value="InterPro"/>
</dbReference>
<dbReference type="InterPro" id="IPR050959">
    <property type="entry name" value="MarA-like"/>
</dbReference>
<dbReference type="InterPro" id="IPR029441">
    <property type="entry name" value="Cass2"/>
</dbReference>
<dbReference type="KEGG" id="mme:Marme_3996"/>
<dbReference type="OrthoDB" id="282744at2"/>
<dbReference type="PROSITE" id="PS01124">
    <property type="entry name" value="HTH_ARAC_FAMILY_2"/>
    <property type="match status" value="1"/>
</dbReference>
<name>F2JZB9_MARM1</name>
<dbReference type="GO" id="GO:0043565">
    <property type="term" value="F:sequence-specific DNA binding"/>
    <property type="evidence" value="ECO:0007669"/>
    <property type="project" value="InterPro"/>
</dbReference>
<organism evidence="5 6">
    <name type="scientific">Marinomonas mediterranea (strain ATCC 700492 / JCM 21426 / NBRC 103028 / MMB-1)</name>
    <dbReference type="NCBI Taxonomy" id="717774"/>
    <lineage>
        <taxon>Bacteria</taxon>
        <taxon>Pseudomonadati</taxon>
        <taxon>Pseudomonadota</taxon>
        <taxon>Gammaproteobacteria</taxon>
        <taxon>Oceanospirillales</taxon>
        <taxon>Oceanospirillaceae</taxon>
        <taxon>Marinomonas</taxon>
    </lineage>
</organism>
<dbReference type="PATRIC" id="fig|717774.3.peg.4122"/>
<dbReference type="InterPro" id="IPR020449">
    <property type="entry name" value="Tscrpt_reg_AraC-type_HTH"/>
</dbReference>
<dbReference type="RefSeq" id="WP_013663106.1">
    <property type="nucleotide sequence ID" value="NC_015276.1"/>
</dbReference>
<dbReference type="PANTHER" id="PTHR47504:SF5">
    <property type="entry name" value="RIGHT ORIGIN-BINDING PROTEIN"/>
    <property type="match status" value="1"/>
</dbReference>
<evidence type="ECO:0000256" key="2">
    <source>
        <dbReference type="ARBA" id="ARBA00023125"/>
    </source>
</evidence>
<evidence type="ECO:0000259" key="4">
    <source>
        <dbReference type="PROSITE" id="PS01124"/>
    </source>
</evidence>
<dbReference type="Gene3D" id="3.20.80.10">
    <property type="entry name" value="Regulatory factor, effector binding domain"/>
    <property type="match status" value="1"/>
</dbReference>
<dbReference type="InterPro" id="IPR009057">
    <property type="entry name" value="Homeodomain-like_sf"/>
</dbReference>
<dbReference type="eggNOG" id="COG2207">
    <property type="taxonomic scope" value="Bacteria"/>
</dbReference>
<dbReference type="Gene3D" id="1.10.10.60">
    <property type="entry name" value="Homeodomain-like"/>
    <property type="match status" value="2"/>
</dbReference>
<dbReference type="PANTHER" id="PTHR47504">
    <property type="entry name" value="RIGHT ORIGIN-BINDING PROTEIN"/>
    <property type="match status" value="1"/>
</dbReference>
<dbReference type="AlphaFoldDB" id="F2JZB9"/>
<keyword evidence="3" id="KW-0804">Transcription</keyword>
<dbReference type="SUPFAM" id="SSF46689">
    <property type="entry name" value="Homeodomain-like"/>
    <property type="match status" value="2"/>
</dbReference>